<dbReference type="InterPro" id="IPR036390">
    <property type="entry name" value="WH_DNA-bd_sf"/>
</dbReference>
<dbReference type="InterPro" id="IPR011711">
    <property type="entry name" value="GntR_C"/>
</dbReference>
<dbReference type="PROSITE" id="PS50949">
    <property type="entry name" value="HTH_GNTR"/>
    <property type="match status" value="1"/>
</dbReference>
<evidence type="ECO:0000259" key="4">
    <source>
        <dbReference type="PROSITE" id="PS50949"/>
    </source>
</evidence>
<dbReference type="EMBL" id="JAVDYJ010000001">
    <property type="protein sequence ID" value="MDR7348427.1"/>
    <property type="molecule type" value="Genomic_DNA"/>
</dbReference>
<dbReference type="PANTHER" id="PTHR43537:SF5">
    <property type="entry name" value="UXU OPERON TRANSCRIPTIONAL REGULATOR"/>
    <property type="match status" value="1"/>
</dbReference>
<gene>
    <name evidence="5" type="ORF">J2S62_002684</name>
</gene>
<evidence type="ECO:0000256" key="2">
    <source>
        <dbReference type="ARBA" id="ARBA00023125"/>
    </source>
</evidence>
<dbReference type="SUPFAM" id="SSF46785">
    <property type="entry name" value="Winged helix' DNA-binding domain"/>
    <property type="match status" value="1"/>
</dbReference>
<keyword evidence="1" id="KW-0805">Transcription regulation</keyword>
<dbReference type="Gene3D" id="1.10.10.10">
    <property type="entry name" value="Winged helix-like DNA-binding domain superfamily/Winged helix DNA-binding domain"/>
    <property type="match status" value="1"/>
</dbReference>
<keyword evidence="2 5" id="KW-0238">DNA-binding</keyword>
<dbReference type="Pfam" id="PF07729">
    <property type="entry name" value="FCD"/>
    <property type="match status" value="1"/>
</dbReference>
<feature type="domain" description="HTH gntR-type" evidence="4">
    <location>
        <begin position="1"/>
        <end position="61"/>
    </location>
</feature>
<evidence type="ECO:0000313" key="5">
    <source>
        <dbReference type="EMBL" id="MDR7348427.1"/>
    </source>
</evidence>
<proteinExistence type="predicted"/>
<dbReference type="SMART" id="SM00895">
    <property type="entry name" value="FCD"/>
    <property type="match status" value="1"/>
</dbReference>
<evidence type="ECO:0000313" key="6">
    <source>
        <dbReference type="Proteomes" id="UP001183794"/>
    </source>
</evidence>
<name>A0ABU2B4A0_9MICC</name>
<dbReference type="InterPro" id="IPR008920">
    <property type="entry name" value="TF_FadR/GntR_C"/>
</dbReference>
<protein>
    <submittedName>
        <fullName evidence="5">DNA-binding GntR family transcriptional regulator</fullName>
    </submittedName>
</protein>
<reference evidence="5 6" key="1">
    <citation type="submission" date="2023-07" db="EMBL/GenBank/DDBJ databases">
        <title>Sequencing the genomes of 1000 actinobacteria strains.</title>
        <authorList>
            <person name="Klenk H.-P."/>
        </authorList>
    </citation>
    <scope>NUCLEOTIDE SEQUENCE [LARGE SCALE GENOMIC DNA]</scope>
    <source>
        <strain evidence="5 6">DSM 22966</strain>
    </source>
</reference>
<sequence length="223" mass="25032">MDYVRTSVMNGQMQPGELYSVYQLAEELEISRSPVRDGLLRLEEAGMIRFSRNRGFQVIPTTPADIAEIFSIRIALEVPAARRAALSEADESARLAELRIEMQQAAADDDEERFFRADQELHNVILVTGGARRARDIVERLRLNTRLLTPSTVGLYRGFDTIVDEHDPIIDAITRGDDRAAAEAMQSHLVLTGRLLVKQALAQTGDSEDPDELWERLTAGYLH</sequence>
<organism evidence="5 6">
    <name type="scientific">Enteractinococcus fodinae</name>
    <dbReference type="NCBI Taxonomy" id="684663"/>
    <lineage>
        <taxon>Bacteria</taxon>
        <taxon>Bacillati</taxon>
        <taxon>Actinomycetota</taxon>
        <taxon>Actinomycetes</taxon>
        <taxon>Micrococcales</taxon>
        <taxon>Micrococcaceae</taxon>
    </lineage>
</organism>
<comment type="caution">
    <text evidence="5">The sequence shown here is derived from an EMBL/GenBank/DDBJ whole genome shotgun (WGS) entry which is preliminary data.</text>
</comment>
<evidence type="ECO:0000256" key="1">
    <source>
        <dbReference type="ARBA" id="ARBA00023015"/>
    </source>
</evidence>
<dbReference type="InterPro" id="IPR036388">
    <property type="entry name" value="WH-like_DNA-bd_sf"/>
</dbReference>
<keyword evidence="3" id="KW-0804">Transcription</keyword>
<dbReference type="PANTHER" id="PTHR43537">
    <property type="entry name" value="TRANSCRIPTIONAL REGULATOR, GNTR FAMILY"/>
    <property type="match status" value="1"/>
</dbReference>
<dbReference type="SUPFAM" id="SSF48008">
    <property type="entry name" value="GntR ligand-binding domain-like"/>
    <property type="match status" value="1"/>
</dbReference>
<dbReference type="Proteomes" id="UP001183794">
    <property type="component" value="Unassembled WGS sequence"/>
</dbReference>
<dbReference type="GO" id="GO:0003677">
    <property type="term" value="F:DNA binding"/>
    <property type="evidence" value="ECO:0007669"/>
    <property type="project" value="UniProtKB-KW"/>
</dbReference>
<accession>A0ABU2B4A0</accession>
<dbReference type="Gene3D" id="1.20.120.530">
    <property type="entry name" value="GntR ligand-binding domain-like"/>
    <property type="match status" value="1"/>
</dbReference>
<keyword evidence="6" id="KW-1185">Reference proteome</keyword>
<evidence type="ECO:0000256" key="3">
    <source>
        <dbReference type="ARBA" id="ARBA00023163"/>
    </source>
</evidence>
<dbReference type="InterPro" id="IPR000524">
    <property type="entry name" value="Tscrpt_reg_HTH_GntR"/>
</dbReference>
<dbReference type="Pfam" id="PF00392">
    <property type="entry name" value="GntR"/>
    <property type="match status" value="1"/>
</dbReference>